<dbReference type="SUPFAM" id="SSF55729">
    <property type="entry name" value="Acyl-CoA N-acyltransferases (Nat)"/>
    <property type="match status" value="1"/>
</dbReference>
<gene>
    <name evidence="4" type="ORF">JCM21531_547</name>
</gene>
<dbReference type="AlphaFoldDB" id="W4V1U5"/>
<evidence type="ECO:0000256" key="2">
    <source>
        <dbReference type="ARBA" id="ARBA00023315"/>
    </source>
</evidence>
<dbReference type="Proteomes" id="UP000019109">
    <property type="component" value="Unassembled WGS sequence"/>
</dbReference>
<reference evidence="4" key="1">
    <citation type="journal article" date="2014" name="Genome Announc.">
        <title>Draft Genome Sequence of Clostridium straminisolvens Strain JCM 21531T, Isolated from a Cellulose-Degrading Bacterial Community.</title>
        <authorList>
            <person name="Yuki M."/>
            <person name="Oshima K."/>
            <person name="Suda W."/>
            <person name="Sakamoto M."/>
            <person name="Kitamura K."/>
            <person name="Iida T."/>
            <person name="Hattori M."/>
            <person name="Ohkuma M."/>
        </authorList>
    </citation>
    <scope>NUCLEOTIDE SEQUENCE [LARGE SCALE GENOMIC DNA]</scope>
    <source>
        <strain evidence="4">JCM 21531</strain>
    </source>
</reference>
<dbReference type="Gene3D" id="3.40.630.30">
    <property type="match status" value="1"/>
</dbReference>
<protein>
    <submittedName>
        <fullName evidence="4">IAA acetyltransferase</fullName>
    </submittedName>
</protein>
<dbReference type="Pfam" id="PF00583">
    <property type="entry name" value="Acetyltransf_1"/>
    <property type="match status" value="1"/>
</dbReference>
<dbReference type="RefSeq" id="WP_038286981.1">
    <property type="nucleotide sequence ID" value="NZ_BAVR01000004.1"/>
</dbReference>
<dbReference type="InterPro" id="IPR000182">
    <property type="entry name" value="GNAT_dom"/>
</dbReference>
<keyword evidence="1 4" id="KW-0808">Transferase</keyword>
<feature type="domain" description="N-acetyltransferase" evidence="3">
    <location>
        <begin position="1"/>
        <end position="147"/>
    </location>
</feature>
<dbReference type="InterPro" id="IPR016181">
    <property type="entry name" value="Acyl_CoA_acyltransferase"/>
</dbReference>
<dbReference type="PANTHER" id="PTHR43420:SF47">
    <property type="entry name" value="N-ACETYLTRANSFERASE DOMAIN-CONTAINING PROTEIN"/>
    <property type="match status" value="1"/>
</dbReference>
<evidence type="ECO:0000259" key="3">
    <source>
        <dbReference type="PROSITE" id="PS51186"/>
    </source>
</evidence>
<dbReference type="PANTHER" id="PTHR43420">
    <property type="entry name" value="ACETYLTRANSFERASE"/>
    <property type="match status" value="1"/>
</dbReference>
<accession>W4V1U5</accession>
<dbReference type="STRING" id="1294263.JCM21531_547"/>
<keyword evidence="5" id="KW-1185">Reference proteome</keyword>
<comment type="caution">
    <text evidence="4">The sequence shown here is derived from an EMBL/GenBank/DDBJ whole genome shotgun (WGS) entry which is preliminary data.</text>
</comment>
<dbReference type="EMBL" id="BAVR01000004">
    <property type="protein sequence ID" value="GAE87196.1"/>
    <property type="molecule type" value="Genomic_DNA"/>
</dbReference>
<dbReference type="CDD" id="cd04301">
    <property type="entry name" value="NAT_SF"/>
    <property type="match status" value="1"/>
</dbReference>
<name>W4V1U5_9FIRM</name>
<dbReference type="GO" id="GO:0016747">
    <property type="term" value="F:acyltransferase activity, transferring groups other than amino-acyl groups"/>
    <property type="evidence" value="ECO:0007669"/>
    <property type="project" value="InterPro"/>
</dbReference>
<evidence type="ECO:0000313" key="5">
    <source>
        <dbReference type="Proteomes" id="UP000019109"/>
    </source>
</evidence>
<evidence type="ECO:0000313" key="4">
    <source>
        <dbReference type="EMBL" id="GAE87196.1"/>
    </source>
</evidence>
<dbReference type="OrthoDB" id="9813917at2"/>
<organism evidence="4 5">
    <name type="scientific">Acetivibrio straminisolvens JCM 21531</name>
    <dbReference type="NCBI Taxonomy" id="1294263"/>
    <lineage>
        <taxon>Bacteria</taxon>
        <taxon>Bacillati</taxon>
        <taxon>Bacillota</taxon>
        <taxon>Clostridia</taxon>
        <taxon>Eubacteriales</taxon>
        <taxon>Oscillospiraceae</taxon>
        <taxon>Acetivibrio</taxon>
    </lineage>
</organism>
<evidence type="ECO:0000256" key="1">
    <source>
        <dbReference type="ARBA" id="ARBA00022679"/>
    </source>
</evidence>
<proteinExistence type="predicted"/>
<sequence>MEVKHIKENKKDFLDLLLLADEQEDMIDKYLDRGDVFALYDGDLKSICVVTQEGENIFELKNIATYEKYRGKGYGRYLINYIFEYYKDKCKTFLVGTGDVPRSIRFYESCGFKVSHRVENFFTDNYDHLMYEDGVQLVDMVYLKKEF</sequence>
<keyword evidence="2" id="KW-0012">Acyltransferase</keyword>
<dbReference type="FunFam" id="3.40.630.30:FF:000165">
    <property type="entry name" value="IAA acetyltransferase"/>
    <property type="match status" value="1"/>
</dbReference>
<dbReference type="InterPro" id="IPR050680">
    <property type="entry name" value="YpeA/RimI_acetyltransf"/>
</dbReference>
<dbReference type="PROSITE" id="PS51186">
    <property type="entry name" value="GNAT"/>
    <property type="match status" value="1"/>
</dbReference>